<dbReference type="InterPro" id="IPR036078">
    <property type="entry name" value="Spo11/TopoVI_A_sf"/>
</dbReference>
<organism evidence="2 3">
    <name type="scientific">Amycolatopsis vastitatis</name>
    <dbReference type="NCBI Taxonomy" id="1905142"/>
    <lineage>
        <taxon>Bacteria</taxon>
        <taxon>Bacillati</taxon>
        <taxon>Actinomycetota</taxon>
        <taxon>Actinomycetes</taxon>
        <taxon>Pseudonocardiales</taxon>
        <taxon>Pseudonocardiaceae</taxon>
        <taxon>Amycolatopsis</taxon>
    </lineage>
</organism>
<gene>
    <name evidence="2" type="ORF">CF165_42540</name>
</gene>
<dbReference type="OrthoDB" id="8527901at2"/>
<feature type="domain" description="Wadjet protein JetD C-terminal" evidence="1">
    <location>
        <begin position="268"/>
        <end position="405"/>
    </location>
</feature>
<dbReference type="Proteomes" id="UP000215199">
    <property type="component" value="Unassembled WGS sequence"/>
</dbReference>
<protein>
    <recommendedName>
        <fullName evidence="1">Wadjet protein JetD C-terminal domain-containing protein</fullName>
    </recommendedName>
</protein>
<proteinExistence type="predicted"/>
<dbReference type="InterPro" id="IPR024534">
    <property type="entry name" value="JetD_C"/>
</dbReference>
<reference evidence="3" key="1">
    <citation type="submission" date="2017-07" db="EMBL/GenBank/DDBJ databases">
        <title>Comparative genome mining reveals phylogenetic distribution patterns of secondary metabolites in Amycolatopsis.</title>
        <authorList>
            <person name="Adamek M."/>
            <person name="Alanjary M."/>
            <person name="Sales-Ortells H."/>
            <person name="Goodfellow M."/>
            <person name="Bull A.T."/>
            <person name="Kalinowski J."/>
            <person name="Ziemert N."/>
        </authorList>
    </citation>
    <scope>NUCLEOTIDE SEQUENCE [LARGE SCALE GENOMIC DNA]</scope>
    <source>
        <strain evidence="3">H5</strain>
    </source>
</reference>
<dbReference type="RefSeq" id="WP_093953257.1">
    <property type="nucleotide sequence ID" value="NZ_NMUL01000060.1"/>
</dbReference>
<dbReference type="GO" id="GO:0003677">
    <property type="term" value="F:DNA binding"/>
    <property type="evidence" value="ECO:0007669"/>
    <property type="project" value="InterPro"/>
</dbReference>
<evidence type="ECO:0000313" key="2">
    <source>
        <dbReference type="EMBL" id="OXM60502.1"/>
    </source>
</evidence>
<name>A0A229SNW5_9PSEU</name>
<dbReference type="EMBL" id="NMUL01000060">
    <property type="protein sequence ID" value="OXM60502.1"/>
    <property type="molecule type" value="Genomic_DNA"/>
</dbReference>
<comment type="caution">
    <text evidence="2">The sequence shown here is derived from an EMBL/GenBank/DDBJ whole genome shotgun (WGS) entry which is preliminary data.</text>
</comment>
<keyword evidence="3" id="KW-1185">Reference proteome</keyword>
<dbReference type="AlphaFoldDB" id="A0A229SNW5"/>
<dbReference type="Gene3D" id="3.40.1360.10">
    <property type="match status" value="1"/>
</dbReference>
<dbReference type="Pfam" id="PF09983">
    <property type="entry name" value="JetD_C"/>
    <property type="match status" value="1"/>
</dbReference>
<sequence length="430" mass="47570">MDPELVAEIRDWAAKPGPVKFLLALHTRLVNGGGIDRPLHFTSPPLSDDQCGELVELFGNNGAVRPDRINLRLAQQSLDSGRVRLGLHDLVELVHGPVVTRTERRQRELTEKTARVAHDRQELLAIMDPVAQLAFERRLLAALPPGSTYRVPEETRTKAGAWSSFSAAIRAAAVWWPCWEAGEIVTEKGLAATALGGAKNWTDAGRAAFHNLVRVPFDRAVKVADTEIRLRGPLVWRLDDVLVDAHRSRPWVSLPARGVLRLGLIEGTPRGVLLVENGESFDRVCTETAAPDSWLCVWIKGFATDGLISFVRRLPEVPLVAWCDLDPSGIEIIQDVQRRAGRKVHPVGMTADLWELGAKRADEPADRKRWQERAAQLALHGPPALRELARHIATTGERVEQEGIEVCNPVIRELTGRLAEIVREAGFPCS</sequence>
<accession>A0A229SNW5</accession>
<dbReference type="GO" id="GO:0005694">
    <property type="term" value="C:chromosome"/>
    <property type="evidence" value="ECO:0007669"/>
    <property type="project" value="InterPro"/>
</dbReference>
<dbReference type="SUPFAM" id="SSF56726">
    <property type="entry name" value="DNA topoisomerase IV, alpha subunit"/>
    <property type="match status" value="1"/>
</dbReference>
<evidence type="ECO:0000259" key="1">
    <source>
        <dbReference type="Pfam" id="PF09983"/>
    </source>
</evidence>
<evidence type="ECO:0000313" key="3">
    <source>
        <dbReference type="Proteomes" id="UP000215199"/>
    </source>
</evidence>